<dbReference type="InterPro" id="IPR048254">
    <property type="entry name" value="CDP_ALCOHOL_P_TRANSF_CS"/>
</dbReference>
<dbReference type="InterPro" id="IPR043130">
    <property type="entry name" value="CDP-OH_PTrfase_TM_dom"/>
</dbReference>
<dbReference type="VEuPathDB" id="AmoebaDB:EDI_315960"/>
<evidence type="ECO:0000256" key="6">
    <source>
        <dbReference type="SAM" id="Phobius"/>
    </source>
</evidence>
<proteinExistence type="inferred from homology"/>
<dbReference type="Pfam" id="PF01066">
    <property type="entry name" value="CDP-OH_P_transf"/>
    <property type="match status" value="1"/>
</dbReference>
<accession>B0EAH8</accession>
<keyword evidence="6" id="KW-1133">Transmembrane helix</keyword>
<dbReference type="GO" id="GO:0016020">
    <property type="term" value="C:membrane"/>
    <property type="evidence" value="ECO:0007669"/>
    <property type="project" value="UniProtKB-SubCell"/>
</dbReference>
<feature type="transmembrane region" description="Helical" evidence="6">
    <location>
        <begin position="151"/>
        <end position="170"/>
    </location>
</feature>
<dbReference type="eggNOG" id="KOG2877">
    <property type="taxonomic scope" value="Eukaryota"/>
</dbReference>
<evidence type="ECO:0000256" key="1">
    <source>
        <dbReference type="ARBA" id="ARBA00004370"/>
    </source>
</evidence>
<dbReference type="OMA" id="WTIFSHQ"/>
<feature type="transmembrane region" description="Helical" evidence="6">
    <location>
        <begin position="251"/>
        <end position="269"/>
    </location>
</feature>
<dbReference type="GeneID" id="5880284"/>
<feature type="transmembrane region" description="Helical" evidence="6">
    <location>
        <begin position="56"/>
        <end position="76"/>
    </location>
</feature>
<dbReference type="PROSITE" id="PS00379">
    <property type="entry name" value="CDP_ALCOHOL_P_TRANSF"/>
    <property type="match status" value="1"/>
</dbReference>
<dbReference type="KEGG" id="edi:EDI_315960"/>
<feature type="transmembrane region" description="Helical" evidence="6">
    <location>
        <begin position="177"/>
        <end position="199"/>
    </location>
</feature>
<dbReference type="OrthoDB" id="196717at2759"/>
<dbReference type="AlphaFoldDB" id="B0EAH8"/>
<evidence type="ECO:0000256" key="5">
    <source>
        <dbReference type="RuleBase" id="RU003750"/>
    </source>
</evidence>
<keyword evidence="4 6" id="KW-0472">Membrane</keyword>
<dbReference type="InterPro" id="IPR014472">
    <property type="entry name" value="CHOPT"/>
</dbReference>
<dbReference type="EC" id="2.7.8.1" evidence="7"/>
<evidence type="ECO:0000256" key="3">
    <source>
        <dbReference type="ARBA" id="ARBA00022679"/>
    </source>
</evidence>
<evidence type="ECO:0000313" key="8">
    <source>
        <dbReference type="Proteomes" id="UP000008076"/>
    </source>
</evidence>
<keyword evidence="3 5" id="KW-0808">Transferase</keyword>
<dbReference type="Proteomes" id="UP000008076">
    <property type="component" value="Unassembled WGS sequence"/>
</dbReference>
<feature type="transmembrane region" description="Helical" evidence="6">
    <location>
        <begin position="284"/>
        <end position="302"/>
    </location>
</feature>
<keyword evidence="8" id="KW-1185">Reference proteome</keyword>
<dbReference type="Gene3D" id="1.20.120.1760">
    <property type="match status" value="1"/>
</dbReference>
<dbReference type="GO" id="GO:0004307">
    <property type="term" value="F:ethanolaminephosphotransferase activity"/>
    <property type="evidence" value="ECO:0007669"/>
    <property type="project" value="UniProtKB-EC"/>
</dbReference>
<feature type="transmembrane region" description="Helical" evidence="6">
    <location>
        <begin position="211"/>
        <end position="231"/>
    </location>
</feature>
<evidence type="ECO:0000256" key="4">
    <source>
        <dbReference type="ARBA" id="ARBA00023136"/>
    </source>
</evidence>
<organism evidence="8">
    <name type="scientific">Entamoeba dispar (strain ATCC PRA-260 / SAW760)</name>
    <dbReference type="NCBI Taxonomy" id="370354"/>
    <lineage>
        <taxon>Eukaryota</taxon>
        <taxon>Amoebozoa</taxon>
        <taxon>Evosea</taxon>
        <taxon>Archamoebae</taxon>
        <taxon>Mastigamoebida</taxon>
        <taxon>Entamoebidae</taxon>
        <taxon>Entamoeba</taxon>
    </lineage>
</organism>
<keyword evidence="6" id="KW-0812">Transmembrane</keyword>
<dbReference type="PANTHER" id="PTHR10414">
    <property type="entry name" value="ETHANOLAMINEPHOSPHOTRANSFERASE"/>
    <property type="match status" value="1"/>
</dbReference>
<comment type="subcellular location">
    <subcellularLocation>
        <location evidence="1">Membrane</location>
    </subcellularLocation>
</comment>
<comment type="similarity">
    <text evidence="2 5">Belongs to the CDP-alcohol phosphatidyltransferase class-I family.</text>
</comment>
<feature type="transmembrane region" description="Helical" evidence="6">
    <location>
        <begin position="83"/>
        <end position="100"/>
    </location>
</feature>
<evidence type="ECO:0000256" key="2">
    <source>
        <dbReference type="ARBA" id="ARBA00010441"/>
    </source>
</evidence>
<reference evidence="8" key="1">
    <citation type="submission" date="2007-12" db="EMBL/GenBank/DDBJ databases">
        <title>Annotation of Entamoeba dispar SAW760.</title>
        <authorList>
            <person name="Lorenzi H."/>
            <person name="Inman J."/>
            <person name="Schobel S."/>
            <person name="Amedeo P."/>
            <person name="Caler E."/>
        </authorList>
    </citation>
    <scope>NUCLEOTIDE SEQUENCE [LARGE SCALE GENOMIC DNA]</scope>
    <source>
        <strain evidence="8">ATCC PRA-260 / SAW760</strain>
    </source>
</reference>
<dbReference type="RefSeq" id="XP_001735341.1">
    <property type="nucleotide sequence ID" value="XM_001735289.1"/>
</dbReference>
<name>B0EAH8_ENTDS</name>
<evidence type="ECO:0000313" key="7">
    <source>
        <dbReference type="EMBL" id="EDR28491.1"/>
    </source>
</evidence>
<protein>
    <submittedName>
        <fullName evidence="7">Choline/ethanolaminephosphotransferase, putative</fullName>
        <ecNumber evidence="7">2.7.8.1</ecNumber>
    </submittedName>
</protein>
<sequence length="378" mass="43534">MDTTIFHFKLTPEEADHLEHYKIQTRDESIINNKINIPYFFIPINNIIPKWVVPNMITLSGNIMPIIAFTLMTILYPDYSQPLPAWMSIFNSFSILWFWIADSCDGIRARSSGICSPIGDWLDHSLDNVTYFCFVGFLDHMFLCNSVIKDMLIVLFMVYTSYCVQIQAIYTHAINLGIINASCEGIMGFIGLIFLGAFIPFYEFKLFGIPVFQLILPIIGGLLVIHTLVMIKGIKNDFPDKPEYIKESVEMLINSMVCVFVGIIFYYSFCNEFTTTNYIFNNLWIYFCSLIYVNMIIQSRLFGRDIPKLYNMKFLISLLTPIIFICFCSFTTSVIIGAIVSGVVMWTDWIATLLSMLDGLHLKLFQHEPTRFAPKKKN</sequence>
<gene>
    <name evidence="7" type="ORF">EDI_315960</name>
</gene>
<dbReference type="PANTHER" id="PTHR10414:SF37">
    <property type="entry name" value="BB IN A BOXCAR, ISOFORM C"/>
    <property type="match status" value="1"/>
</dbReference>
<feature type="transmembrane region" description="Helical" evidence="6">
    <location>
        <begin position="314"/>
        <end position="340"/>
    </location>
</feature>
<dbReference type="GO" id="GO:0008654">
    <property type="term" value="P:phospholipid biosynthetic process"/>
    <property type="evidence" value="ECO:0007669"/>
    <property type="project" value="InterPro"/>
</dbReference>
<dbReference type="EMBL" id="DS548454">
    <property type="protein sequence ID" value="EDR28491.1"/>
    <property type="molecule type" value="Genomic_DNA"/>
</dbReference>
<dbReference type="InterPro" id="IPR000462">
    <property type="entry name" value="CDP-OH_P_trans"/>
</dbReference>